<name>A0ABD2YWX4_9GENT</name>
<dbReference type="PROSITE" id="PS51754">
    <property type="entry name" value="OVATE"/>
    <property type="match status" value="1"/>
</dbReference>
<evidence type="ECO:0000256" key="3">
    <source>
        <dbReference type="ARBA" id="ARBA00023015"/>
    </source>
</evidence>
<evidence type="ECO:0000313" key="9">
    <source>
        <dbReference type="EMBL" id="KAL3511805.1"/>
    </source>
</evidence>
<evidence type="ECO:0000256" key="7">
    <source>
        <dbReference type="SAM" id="MobiDB-lite"/>
    </source>
</evidence>
<feature type="compositionally biased region" description="Low complexity" evidence="7">
    <location>
        <begin position="156"/>
        <end position="178"/>
    </location>
</feature>
<evidence type="ECO:0000256" key="2">
    <source>
        <dbReference type="ARBA" id="ARBA00022491"/>
    </source>
</evidence>
<feature type="region of interest" description="Disordered" evidence="7">
    <location>
        <begin position="1"/>
        <end position="34"/>
    </location>
</feature>
<dbReference type="PANTHER" id="PTHR33057">
    <property type="entry name" value="TRANSCRIPTION REPRESSOR OFP7-RELATED"/>
    <property type="match status" value="1"/>
</dbReference>
<comment type="subcellular location">
    <subcellularLocation>
        <location evidence="1 6">Nucleus</location>
    </subcellularLocation>
</comment>
<keyword evidence="5 6" id="KW-0539">Nucleus</keyword>
<keyword evidence="3 6" id="KW-0805">Transcription regulation</keyword>
<dbReference type="Proteomes" id="UP001630127">
    <property type="component" value="Unassembled WGS sequence"/>
</dbReference>
<dbReference type="Pfam" id="PF04844">
    <property type="entry name" value="Ovate"/>
    <property type="match status" value="1"/>
</dbReference>
<dbReference type="AlphaFoldDB" id="A0ABD2YWX4"/>
<keyword evidence="4 6" id="KW-0804">Transcription</keyword>
<feature type="region of interest" description="Disordered" evidence="7">
    <location>
        <begin position="265"/>
        <end position="287"/>
    </location>
</feature>
<evidence type="ECO:0000256" key="6">
    <source>
        <dbReference type="RuleBase" id="RU367028"/>
    </source>
</evidence>
<sequence length="287" mass="32245">MPNQLQKSLQDYLSKMKKPPNPQIQSPSSSGTLSSSTSWILGGCKHPKTPSFAFYHKKESDQTIQDTSYGAPAATLSDVDRFLLKNFKSLYKKEEEDEEDSIVKSLEAKNEENLMGHLFESPRLMDPPDINLCGSHRFFVAPASSSGSIINEARLSSTTSKEASSTSTTTTTTTTSVSNGNKVLSSEDFITILKYSWSPYEDFKKSMHEMIDSRLHQNGKIDWEFMEDLLFCYLNLNEKKSHGFILRAFVDVIVFLRENSGSVVPAKPRSVRSNNGRRRGGQNNYNN</sequence>
<keyword evidence="10" id="KW-1185">Reference proteome</keyword>
<organism evidence="9 10">
    <name type="scientific">Cinchona calisaya</name>
    <dbReference type="NCBI Taxonomy" id="153742"/>
    <lineage>
        <taxon>Eukaryota</taxon>
        <taxon>Viridiplantae</taxon>
        <taxon>Streptophyta</taxon>
        <taxon>Embryophyta</taxon>
        <taxon>Tracheophyta</taxon>
        <taxon>Spermatophyta</taxon>
        <taxon>Magnoliopsida</taxon>
        <taxon>eudicotyledons</taxon>
        <taxon>Gunneridae</taxon>
        <taxon>Pentapetalae</taxon>
        <taxon>asterids</taxon>
        <taxon>lamiids</taxon>
        <taxon>Gentianales</taxon>
        <taxon>Rubiaceae</taxon>
        <taxon>Cinchonoideae</taxon>
        <taxon>Cinchoneae</taxon>
        <taxon>Cinchona</taxon>
    </lineage>
</organism>
<evidence type="ECO:0000256" key="5">
    <source>
        <dbReference type="ARBA" id="ARBA00023242"/>
    </source>
</evidence>
<evidence type="ECO:0000256" key="1">
    <source>
        <dbReference type="ARBA" id="ARBA00004123"/>
    </source>
</evidence>
<comment type="caution">
    <text evidence="9">The sequence shown here is derived from an EMBL/GenBank/DDBJ whole genome shotgun (WGS) entry which is preliminary data.</text>
</comment>
<dbReference type="InterPro" id="IPR038933">
    <property type="entry name" value="Ovate"/>
</dbReference>
<dbReference type="GO" id="GO:0005634">
    <property type="term" value="C:nucleus"/>
    <property type="evidence" value="ECO:0007669"/>
    <property type="project" value="UniProtKB-SubCell"/>
</dbReference>
<dbReference type="EMBL" id="JBJUIK010000011">
    <property type="protein sequence ID" value="KAL3511805.1"/>
    <property type="molecule type" value="Genomic_DNA"/>
</dbReference>
<feature type="domain" description="OVATE" evidence="8">
    <location>
        <begin position="192"/>
        <end position="255"/>
    </location>
</feature>
<proteinExistence type="predicted"/>
<comment type="function">
    <text evidence="6">Transcriptional repressor that regulates multiple aspects of plant growth and development.</text>
</comment>
<keyword evidence="2 6" id="KW-0678">Repressor</keyword>
<accession>A0ABD2YWX4</accession>
<evidence type="ECO:0000256" key="4">
    <source>
        <dbReference type="ARBA" id="ARBA00023163"/>
    </source>
</evidence>
<feature type="compositionally biased region" description="Low complexity" evidence="7">
    <location>
        <begin position="23"/>
        <end position="34"/>
    </location>
</feature>
<dbReference type="NCBIfam" id="TIGR01568">
    <property type="entry name" value="A_thal_3678"/>
    <property type="match status" value="1"/>
</dbReference>
<evidence type="ECO:0000259" key="8">
    <source>
        <dbReference type="PROSITE" id="PS51754"/>
    </source>
</evidence>
<feature type="region of interest" description="Disordered" evidence="7">
    <location>
        <begin position="154"/>
        <end position="178"/>
    </location>
</feature>
<dbReference type="PANTHER" id="PTHR33057:SF117">
    <property type="entry name" value="TRANSCRIPTION REPRESSOR OFP14"/>
    <property type="match status" value="1"/>
</dbReference>
<dbReference type="GO" id="GO:0045892">
    <property type="term" value="P:negative regulation of DNA-templated transcription"/>
    <property type="evidence" value="ECO:0007669"/>
    <property type="project" value="UniProtKB-UniRule"/>
</dbReference>
<feature type="compositionally biased region" description="Polar residues" evidence="7">
    <location>
        <begin position="1"/>
        <end position="11"/>
    </location>
</feature>
<dbReference type="InterPro" id="IPR006458">
    <property type="entry name" value="Ovate_C"/>
</dbReference>
<reference evidence="9 10" key="1">
    <citation type="submission" date="2024-11" db="EMBL/GenBank/DDBJ databases">
        <title>A near-complete genome assembly of Cinchona calisaya.</title>
        <authorList>
            <person name="Lian D.C."/>
            <person name="Zhao X.W."/>
            <person name="Wei L."/>
        </authorList>
    </citation>
    <scope>NUCLEOTIDE SEQUENCE [LARGE SCALE GENOMIC DNA]</scope>
    <source>
        <tissue evidence="9">Nenye</tissue>
    </source>
</reference>
<gene>
    <name evidence="9" type="ORF">ACH5RR_024522</name>
</gene>
<evidence type="ECO:0000313" key="10">
    <source>
        <dbReference type="Proteomes" id="UP001630127"/>
    </source>
</evidence>
<protein>
    <recommendedName>
        <fullName evidence="6">Transcription repressor</fullName>
    </recommendedName>
    <alternativeName>
        <fullName evidence="6">Ovate family protein</fullName>
    </alternativeName>
</protein>